<dbReference type="InterPro" id="IPR001810">
    <property type="entry name" value="F-box_dom"/>
</dbReference>
<reference evidence="3" key="2">
    <citation type="submission" date="2022-03" db="EMBL/GenBank/DDBJ databases">
        <title>Draft title - Genomic analysis of global carrot germplasm unveils the trajectory of domestication and the origin of high carotenoid orange carrot.</title>
        <authorList>
            <person name="Iorizzo M."/>
            <person name="Ellison S."/>
            <person name="Senalik D."/>
            <person name="Macko-Podgorni A."/>
            <person name="Grzebelus D."/>
            <person name="Bostan H."/>
            <person name="Rolling W."/>
            <person name="Curaba J."/>
            <person name="Simon P."/>
        </authorList>
    </citation>
    <scope>NUCLEOTIDE SEQUENCE</scope>
    <source>
        <tissue evidence="3">Leaf</tissue>
    </source>
</reference>
<dbReference type="PANTHER" id="PTHR38926:SF13">
    <property type="entry name" value="F-BOX DOMAIN CONTAINING PROTEIN, EXPRESSED"/>
    <property type="match status" value="1"/>
</dbReference>
<protein>
    <recommendedName>
        <fullName evidence="2">F-box domain-containing protein</fullName>
    </recommendedName>
</protein>
<dbReference type="InterPro" id="IPR032675">
    <property type="entry name" value="LRR_dom_sf"/>
</dbReference>
<evidence type="ECO:0000313" key="4">
    <source>
        <dbReference type="Proteomes" id="UP000077755"/>
    </source>
</evidence>
<dbReference type="SUPFAM" id="SSF52047">
    <property type="entry name" value="RNI-like"/>
    <property type="match status" value="1"/>
</dbReference>
<dbReference type="AlphaFoldDB" id="A0AAF1B872"/>
<accession>A0AAF1B872</accession>
<dbReference type="Proteomes" id="UP000077755">
    <property type="component" value="Chromosome 7"/>
</dbReference>
<evidence type="ECO:0000256" key="1">
    <source>
        <dbReference type="SAM" id="MobiDB-lite"/>
    </source>
</evidence>
<dbReference type="SUPFAM" id="SSF81383">
    <property type="entry name" value="F-box domain"/>
    <property type="match status" value="1"/>
</dbReference>
<feature type="domain" description="F-box" evidence="2">
    <location>
        <begin position="35"/>
        <end position="75"/>
    </location>
</feature>
<evidence type="ECO:0000259" key="2">
    <source>
        <dbReference type="Pfam" id="PF00646"/>
    </source>
</evidence>
<dbReference type="InterPro" id="IPR036047">
    <property type="entry name" value="F-box-like_dom_sf"/>
</dbReference>
<dbReference type="Gene3D" id="3.80.10.10">
    <property type="entry name" value="Ribonuclease Inhibitor"/>
    <property type="match status" value="1"/>
</dbReference>
<dbReference type="PANTHER" id="PTHR38926">
    <property type="entry name" value="F-BOX DOMAIN CONTAINING PROTEIN, EXPRESSED"/>
    <property type="match status" value="1"/>
</dbReference>
<dbReference type="Pfam" id="PF00646">
    <property type="entry name" value="F-box"/>
    <property type="match status" value="1"/>
</dbReference>
<evidence type="ECO:0000313" key="3">
    <source>
        <dbReference type="EMBL" id="WOH09800.1"/>
    </source>
</evidence>
<feature type="region of interest" description="Disordered" evidence="1">
    <location>
        <begin position="1"/>
        <end position="24"/>
    </location>
</feature>
<reference evidence="3" key="1">
    <citation type="journal article" date="2016" name="Nat. Genet.">
        <title>A high-quality carrot genome assembly provides new insights into carotenoid accumulation and asterid genome evolution.</title>
        <authorList>
            <person name="Iorizzo M."/>
            <person name="Ellison S."/>
            <person name="Senalik D."/>
            <person name="Zeng P."/>
            <person name="Satapoomin P."/>
            <person name="Huang J."/>
            <person name="Bowman M."/>
            <person name="Iovene M."/>
            <person name="Sanseverino W."/>
            <person name="Cavagnaro P."/>
            <person name="Yildiz M."/>
            <person name="Macko-Podgorni A."/>
            <person name="Moranska E."/>
            <person name="Grzebelus E."/>
            <person name="Grzebelus D."/>
            <person name="Ashrafi H."/>
            <person name="Zheng Z."/>
            <person name="Cheng S."/>
            <person name="Spooner D."/>
            <person name="Van Deynze A."/>
            <person name="Simon P."/>
        </authorList>
    </citation>
    <scope>NUCLEOTIDE SEQUENCE</scope>
    <source>
        <tissue evidence="3">Leaf</tissue>
    </source>
</reference>
<name>A0AAF1B872_DAUCS</name>
<proteinExistence type="predicted"/>
<keyword evidence="4" id="KW-1185">Reference proteome</keyword>
<sequence length="334" mass="38820">MVGACGTRKKASTTTNKRMNQEDLAESRQMSFNRWLDLPSGIFEQIFFKLDLIEMLFFIPLVCKSWGYIILKAIFDKEDTNCLDLSALEDEHFYSYFFYVGDQDSKAMKLMSLLVRLMHAFASDGPNDVNNCAIRTTPITKLLFPPGLFLNDRHLIYLAERCPKLKFLYLPCAQHITGKGMSRAMRCWRGIETMCYAPLVNIPPHLHLPRIVEEIGKNCKNLGYINLGWLDLNWQTAEVLVQNLKSIRKLSLERGCISKYGLQIFLSRCKKNISIMFISCSFRYSQGINYPSTIRVMGIPEGRRIRWWTDLYPHRSEELHTSKGLVSLFWERQE</sequence>
<gene>
    <name evidence="3" type="ORF">DCAR_0729259</name>
</gene>
<organism evidence="3 4">
    <name type="scientific">Daucus carota subsp. sativus</name>
    <name type="common">Carrot</name>
    <dbReference type="NCBI Taxonomy" id="79200"/>
    <lineage>
        <taxon>Eukaryota</taxon>
        <taxon>Viridiplantae</taxon>
        <taxon>Streptophyta</taxon>
        <taxon>Embryophyta</taxon>
        <taxon>Tracheophyta</taxon>
        <taxon>Spermatophyta</taxon>
        <taxon>Magnoliopsida</taxon>
        <taxon>eudicotyledons</taxon>
        <taxon>Gunneridae</taxon>
        <taxon>Pentapetalae</taxon>
        <taxon>asterids</taxon>
        <taxon>campanulids</taxon>
        <taxon>Apiales</taxon>
        <taxon>Apiaceae</taxon>
        <taxon>Apioideae</taxon>
        <taxon>Scandiceae</taxon>
        <taxon>Daucinae</taxon>
        <taxon>Daucus</taxon>
        <taxon>Daucus sect. Daucus</taxon>
    </lineage>
</organism>
<dbReference type="EMBL" id="CP093349">
    <property type="protein sequence ID" value="WOH09800.1"/>
    <property type="molecule type" value="Genomic_DNA"/>
</dbReference>